<dbReference type="GO" id="GO:0006633">
    <property type="term" value="P:fatty acid biosynthetic process"/>
    <property type="evidence" value="ECO:0007669"/>
    <property type="project" value="InterPro"/>
</dbReference>
<dbReference type="PANTHER" id="PTHR34069:SF2">
    <property type="entry name" value="BETA-KETOACYL-[ACYL-CARRIER-PROTEIN] SYNTHASE III"/>
    <property type="match status" value="1"/>
</dbReference>
<evidence type="ECO:0000259" key="4">
    <source>
        <dbReference type="Pfam" id="PF08545"/>
    </source>
</evidence>
<reference evidence="5" key="1">
    <citation type="submission" date="2021-03" db="EMBL/GenBank/DDBJ databases">
        <authorList>
            <person name="Wang G."/>
        </authorList>
    </citation>
    <scope>NUCLEOTIDE SEQUENCE</scope>
    <source>
        <strain evidence="5">KCTC 12899</strain>
    </source>
</reference>
<dbReference type="SUPFAM" id="SSF53901">
    <property type="entry name" value="Thiolase-like"/>
    <property type="match status" value="1"/>
</dbReference>
<dbReference type="GO" id="GO:0044550">
    <property type="term" value="P:secondary metabolite biosynthetic process"/>
    <property type="evidence" value="ECO:0007669"/>
    <property type="project" value="TreeGrafter"/>
</dbReference>
<evidence type="ECO:0000256" key="1">
    <source>
        <dbReference type="ARBA" id="ARBA00022679"/>
    </source>
</evidence>
<dbReference type="InterPro" id="IPR013747">
    <property type="entry name" value="ACP_syn_III_C"/>
</dbReference>
<evidence type="ECO:0000259" key="3">
    <source>
        <dbReference type="Pfam" id="PF08541"/>
    </source>
</evidence>
<organism evidence="5 6">
    <name type="scientific">Acanthopleuribacter pedis</name>
    <dbReference type="NCBI Taxonomy" id="442870"/>
    <lineage>
        <taxon>Bacteria</taxon>
        <taxon>Pseudomonadati</taxon>
        <taxon>Acidobacteriota</taxon>
        <taxon>Holophagae</taxon>
        <taxon>Acanthopleuribacterales</taxon>
        <taxon>Acanthopleuribacteraceae</taxon>
        <taxon>Acanthopleuribacter</taxon>
    </lineage>
</organism>
<evidence type="ECO:0000313" key="6">
    <source>
        <dbReference type="Proteomes" id="UP000664417"/>
    </source>
</evidence>
<dbReference type="InterPro" id="IPR016039">
    <property type="entry name" value="Thiolase-like"/>
</dbReference>
<dbReference type="InterPro" id="IPR013751">
    <property type="entry name" value="ACP_syn_III_N"/>
</dbReference>
<gene>
    <name evidence="5" type="ORF">J3U88_01390</name>
</gene>
<keyword evidence="2 5" id="KW-0012">Acyltransferase</keyword>
<protein>
    <submittedName>
        <fullName evidence="5">Beta-ketoacyl-ACP synthase 3</fullName>
        <ecNumber evidence="5">2.3.1.180</ecNumber>
    </submittedName>
</protein>
<proteinExistence type="predicted"/>
<keyword evidence="1 5" id="KW-0808">Transferase</keyword>
<name>A0A8J7QDI9_9BACT</name>
<accession>A0A8J7QDI9</accession>
<dbReference type="Pfam" id="PF08541">
    <property type="entry name" value="ACP_syn_III_C"/>
    <property type="match status" value="1"/>
</dbReference>
<dbReference type="CDD" id="cd00830">
    <property type="entry name" value="KAS_III"/>
    <property type="match status" value="1"/>
</dbReference>
<dbReference type="GO" id="GO:0033818">
    <property type="term" value="F:beta-ketoacyl-acyl-carrier-protein synthase III activity"/>
    <property type="evidence" value="ECO:0007669"/>
    <property type="project" value="UniProtKB-EC"/>
</dbReference>
<dbReference type="PANTHER" id="PTHR34069">
    <property type="entry name" value="3-OXOACYL-[ACYL-CARRIER-PROTEIN] SYNTHASE 3"/>
    <property type="match status" value="1"/>
</dbReference>
<feature type="domain" description="Beta-ketoacyl-[acyl-carrier-protein] synthase III N-terminal" evidence="4">
    <location>
        <begin position="111"/>
        <end position="188"/>
    </location>
</feature>
<dbReference type="NCBIfam" id="NF006829">
    <property type="entry name" value="PRK09352.1"/>
    <property type="match status" value="1"/>
</dbReference>
<evidence type="ECO:0000313" key="5">
    <source>
        <dbReference type="EMBL" id="MBO1317093.1"/>
    </source>
</evidence>
<dbReference type="Gene3D" id="3.40.47.10">
    <property type="match status" value="1"/>
</dbReference>
<dbReference type="RefSeq" id="WP_207856327.1">
    <property type="nucleotide sequence ID" value="NZ_JAFREP010000001.1"/>
</dbReference>
<dbReference type="GO" id="GO:0004315">
    <property type="term" value="F:3-oxoacyl-[acyl-carrier-protein] synthase activity"/>
    <property type="evidence" value="ECO:0007669"/>
    <property type="project" value="InterPro"/>
</dbReference>
<comment type="caution">
    <text evidence="5">The sequence shown here is derived from an EMBL/GenBank/DDBJ whole genome shotgun (WGS) entry which is preliminary data.</text>
</comment>
<dbReference type="EC" id="2.3.1.180" evidence="5"/>
<feature type="domain" description="Beta-ketoacyl-[acyl-carrier-protein] synthase III C-terminal" evidence="3">
    <location>
        <begin position="242"/>
        <end position="328"/>
    </location>
</feature>
<dbReference type="Proteomes" id="UP000664417">
    <property type="component" value="Unassembled WGS sequence"/>
</dbReference>
<keyword evidence="6" id="KW-1185">Reference proteome</keyword>
<dbReference type="Pfam" id="PF08545">
    <property type="entry name" value="ACP_syn_III"/>
    <property type="match status" value="1"/>
</dbReference>
<dbReference type="AlphaFoldDB" id="A0A8J7QDI9"/>
<dbReference type="EMBL" id="JAFREP010000001">
    <property type="protein sequence ID" value="MBO1317093.1"/>
    <property type="molecule type" value="Genomic_DNA"/>
</dbReference>
<evidence type="ECO:0000256" key="2">
    <source>
        <dbReference type="ARBA" id="ARBA00023315"/>
    </source>
</evidence>
<sequence length="330" mass="35175">MRKAPCYAQITGCGHDTPERVVANHQLEERWSLPQGWIKRRTGIEQRSWAKPDQAVSDMAIAAGIRALTDADLDPGRVDLVILATSTPDYLLPPTAPFVAAKMGCTNAGAFDLAGACCGFLYGLSMAESHVALRHQVVLVIGANLLSRRLKPDDPATACLFADAAGAVVLQPSETPTGLLGVAQGANGAQWDTIMIAEGGSRANFGAGTWKRRGHLMTMKNGGSLFREAVHDMATVGRQAMADAALQMDAIDWWIPHQANGRLIEEARKALDVPVEKTQNRVARFGNSSAATIPLVLSVAVAEGEIQRGQTLLLTAVGAGMLRMGLVWSF</sequence>